<feature type="transmembrane region" description="Helical" evidence="10">
    <location>
        <begin position="297"/>
        <end position="321"/>
    </location>
</feature>
<dbReference type="Gene3D" id="6.10.340.10">
    <property type="match status" value="1"/>
</dbReference>
<reference evidence="14" key="2">
    <citation type="submission" date="2022-06" db="EMBL/GenBank/DDBJ databases">
        <authorList>
            <person name="Holder M.E."/>
            <person name="Ajami N.J."/>
            <person name="Petrosino J.F."/>
        </authorList>
    </citation>
    <scope>NUCLEOTIDE SEQUENCE</scope>
    <source>
        <strain evidence="14">RMA 8861</strain>
    </source>
</reference>
<proteinExistence type="inferred from homology"/>
<keyword evidence="7 9" id="KW-0807">Transducer</keyword>
<feature type="transmembrane region" description="Helical" evidence="10">
    <location>
        <begin position="21"/>
        <end position="38"/>
    </location>
</feature>
<gene>
    <name evidence="13" type="ORF">CP523_13015</name>
    <name evidence="14" type="ORF">NH397_05390</name>
</gene>
<dbReference type="GO" id="GO:0007165">
    <property type="term" value="P:signal transduction"/>
    <property type="evidence" value="ECO:0007669"/>
    <property type="project" value="UniProtKB-KW"/>
</dbReference>
<evidence type="ECO:0000256" key="1">
    <source>
        <dbReference type="ARBA" id="ARBA00004651"/>
    </source>
</evidence>
<evidence type="ECO:0000256" key="2">
    <source>
        <dbReference type="ARBA" id="ARBA00022475"/>
    </source>
</evidence>
<dbReference type="SUPFAM" id="SSF58104">
    <property type="entry name" value="Methyl-accepting chemotaxis protein (MCP) signaling domain"/>
    <property type="match status" value="1"/>
</dbReference>
<accession>A0A9N7JN83</accession>
<dbReference type="SMART" id="SM00283">
    <property type="entry name" value="MA"/>
    <property type="match status" value="1"/>
</dbReference>
<evidence type="ECO:0000256" key="5">
    <source>
        <dbReference type="ARBA" id="ARBA00022989"/>
    </source>
</evidence>
<evidence type="ECO:0000313" key="15">
    <source>
        <dbReference type="Proteomes" id="UP000280586"/>
    </source>
</evidence>
<dbReference type="Gene3D" id="1.10.287.950">
    <property type="entry name" value="Methyl-accepting chemotaxis protein"/>
    <property type="match status" value="1"/>
</dbReference>
<dbReference type="Pfam" id="PF02743">
    <property type="entry name" value="dCache_1"/>
    <property type="match status" value="1"/>
</dbReference>
<evidence type="ECO:0000256" key="10">
    <source>
        <dbReference type="SAM" id="Phobius"/>
    </source>
</evidence>
<evidence type="ECO:0000256" key="9">
    <source>
        <dbReference type="PROSITE-ProRule" id="PRU00284"/>
    </source>
</evidence>
<dbReference type="InterPro" id="IPR003660">
    <property type="entry name" value="HAMP_dom"/>
</dbReference>
<evidence type="ECO:0000256" key="3">
    <source>
        <dbReference type="ARBA" id="ARBA00022500"/>
    </source>
</evidence>
<dbReference type="RefSeq" id="WP_066677818.1">
    <property type="nucleotide sequence ID" value="NZ_CABMIZ010000032.1"/>
</dbReference>
<reference evidence="13 15" key="1">
    <citation type="submission" date="2017-09" db="EMBL/GenBank/DDBJ databases">
        <authorList>
            <person name="Thomas P."/>
            <person name="Seyboldt C."/>
        </authorList>
    </citation>
    <scope>NUCLEOTIDE SEQUENCE [LARGE SCALE GENOMIC DNA]</scope>
    <source>
        <strain evidence="13 15">DSM 7534</strain>
    </source>
</reference>
<keyword evidence="3" id="KW-0145">Chemotaxis</keyword>
<dbReference type="OrthoDB" id="597657at2"/>
<keyword evidence="16" id="KW-1185">Reference proteome</keyword>
<feature type="domain" description="Methyl-accepting transducer" evidence="11">
    <location>
        <begin position="396"/>
        <end position="653"/>
    </location>
</feature>
<feature type="domain" description="HAMP" evidence="12">
    <location>
        <begin position="322"/>
        <end position="377"/>
    </location>
</feature>
<dbReference type="CDD" id="cd12914">
    <property type="entry name" value="PDC1_DGC_like"/>
    <property type="match status" value="1"/>
</dbReference>
<dbReference type="InterPro" id="IPR033479">
    <property type="entry name" value="dCache_1"/>
</dbReference>
<name>A0A9N7JN83_CLOSE</name>
<comment type="similarity">
    <text evidence="8">Belongs to the methyl-accepting chemotaxis (MCP) protein family.</text>
</comment>
<dbReference type="PANTHER" id="PTHR32089">
    <property type="entry name" value="METHYL-ACCEPTING CHEMOTAXIS PROTEIN MCPB"/>
    <property type="match status" value="1"/>
</dbReference>
<dbReference type="CDD" id="cd12912">
    <property type="entry name" value="PDC2_MCP_like"/>
    <property type="match status" value="1"/>
</dbReference>
<dbReference type="GO" id="GO:0005886">
    <property type="term" value="C:plasma membrane"/>
    <property type="evidence" value="ECO:0007669"/>
    <property type="project" value="UniProtKB-SubCell"/>
</dbReference>
<evidence type="ECO:0000259" key="12">
    <source>
        <dbReference type="PROSITE" id="PS50885"/>
    </source>
</evidence>
<evidence type="ECO:0000313" key="13">
    <source>
        <dbReference type="EMBL" id="AYE35269.1"/>
    </source>
</evidence>
<dbReference type="Proteomes" id="UP000280586">
    <property type="component" value="Chromosome"/>
</dbReference>
<evidence type="ECO:0000259" key="11">
    <source>
        <dbReference type="PROSITE" id="PS50111"/>
    </source>
</evidence>
<organism evidence="13 15">
    <name type="scientific">Clostridium septicum</name>
    <dbReference type="NCBI Taxonomy" id="1504"/>
    <lineage>
        <taxon>Bacteria</taxon>
        <taxon>Bacillati</taxon>
        <taxon>Bacillota</taxon>
        <taxon>Clostridia</taxon>
        <taxon>Eubacteriales</taxon>
        <taxon>Clostridiaceae</taxon>
        <taxon>Clostridium</taxon>
    </lineage>
</organism>
<dbReference type="KEGG" id="csep:CP523_13015"/>
<dbReference type="GeneID" id="303561606"/>
<dbReference type="EMBL" id="CP099799">
    <property type="protein sequence ID" value="USS01863.1"/>
    <property type="molecule type" value="Genomic_DNA"/>
</dbReference>
<dbReference type="PANTHER" id="PTHR32089:SF112">
    <property type="entry name" value="LYSOZYME-LIKE PROTEIN-RELATED"/>
    <property type="match status" value="1"/>
</dbReference>
<dbReference type="EMBL" id="CP023671">
    <property type="protein sequence ID" value="AYE35269.1"/>
    <property type="molecule type" value="Genomic_DNA"/>
</dbReference>
<dbReference type="AlphaFoldDB" id="A0A9N7JN83"/>
<evidence type="ECO:0000256" key="8">
    <source>
        <dbReference type="ARBA" id="ARBA00029447"/>
    </source>
</evidence>
<sequence>MKNHSKQKNTESIKFKLIFSLLAFIVPIFIVLIITIGWNSGKILLDIQSDNFKEITRQAAIGIGNKVQGQIDIAKVIAAGEELTNKSVGSDTKLKYMRSYLGTRESVISFGFADENGNLINSDGGKGNIEDREYFQRAKEGKYTISSPFVPNTKVNIPSGIGMIITTSVPVYDNNKNFVGCFVMVEDADNLSKIVAEINVGKSGFSYMINKDGTVIADKNRENVENQLNIIKDSTVNSASKGLANIHKEMIAGKYSIDTYNTKDGQDRMIAYIPVNVEGWSLAIDIDRSEVLEQKNVLIITAAVLILLALLIICIVLYVIITKVINRLMKLKNVMEVLAKGDFTQEIDQMELNTKDEIGVIYNSLNTTKNSIKQVIESIKDSSHVINENTELLQEQSNTMYLNSNNIAIAITESANGNSEQTSKLSAINTFIDTLGENINHMAKEIQNINESAKDIGVNASNSNKDMELLAVAINELNNSFKIFVSVIGDMNSKLSSIKGFTDIINSISEQTNLLALNAAIEAARAGEAGKGFSVVAEEIRKLAEESKESSTEITNVIEVILNQSQDLTNQTNIMDEKLKNQYNVVLNTLNTFTEISKSIVEMTPKINNVYEISNKVNSEKNVVIDDIENVLAIAEEISATTEEISSSTEEFNSGVKMISDSSVELKNLTNNLNEELSVFKIEKDN</sequence>
<keyword evidence="2" id="KW-1003">Cell membrane</keyword>
<dbReference type="GO" id="GO:0006935">
    <property type="term" value="P:chemotaxis"/>
    <property type="evidence" value="ECO:0007669"/>
    <property type="project" value="UniProtKB-KW"/>
</dbReference>
<evidence type="ECO:0000256" key="4">
    <source>
        <dbReference type="ARBA" id="ARBA00022692"/>
    </source>
</evidence>
<evidence type="ECO:0000256" key="7">
    <source>
        <dbReference type="ARBA" id="ARBA00023224"/>
    </source>
</evidence>
<dbReference type="Gene3D" id="3.30.450.20">
    <property type="entry name" value="PAS domain"/>
    <property type="match status" value="1"/>
</dbReference>
<dbReference type="Proteomes" id="UP001055437">
    <property type="component" value="Chromosome"/>
</dbReference>
<dbReference type="CDD" id="cd06225">
    <property type="entry name" value="HAMP"/>
    <property type="match status" value="1"/>
</dbReference>
<protein>
    <submittedName>
        <fullName evidence="13">Methyl-accepting chemotaxis protein</fullName>
    </submittedName>
</protein>
<dbReference type="PROSITE" id="PS50885">
    <property type="entry name" value="HAMP"/>
    <property type="match status" value="1"/>
</dbReference>
<evidence type="ECO:0000313" key="16">
    <source>
        <dbReference type="Proteomes" id="UP001055437"/>
    </source>
</evidence>
<evidence type="ECO:0000256" key="6">
    <source>
        <dbReference type="ARBA" id="ARBA00023136"/>
    </source>
</evidence>
<comment type="subcellular location">
    <subcellularLocation>
        <location evidence="1">Cell membrane</location>
        <topology evidence="1">Multi-pass membrane protein</topology>
    </subcellularLocation>
</comment>
<keyword evidence="4 10" id="KW-0812">Transmembrane</keyword>
<keyword evidence="5 10" id="KW-1133">Transmembrane helix</keyword>
<keyword evidence="6 10" id="KW-0472">Membrane</keyword>
<evidence type="ECO:0000313" key="14">
    <source>
        <dbReference type="EMBL" id="USS01863.1"/>
    </source>
</evidence>
<dbReference type="PROSITE" id="PS50111">
    <property type="entry name" value="CHEMOTAXIS_TRANSDUC_2"/>
    <property type="match status" value="1"/>
</dbReference>
<dbReference type="InterPro" id="IPR004089">
    <property type="entry name" value="MCPsignal_dom"/>
</dbReference>
<dbReference type="Pfam" id="PF00672">
    <property type="entry name" value="HAMP"/>
    <property type="match status" value="1"/>
</dbReference>
<dbReference type="Pfam" id="PF00015">
    <property type="entry name" value="MCPsignal"/>
    <property type="match status" value="1"/>
</dbReference>